<accession>A0A9R0Q102</accession>
<sequence>MIHTNNAAVISLLKDDACFIQELFSRMGSPNISMESKRELVRHSLIFSYTSLWLHHMKYLFHYHICLLLYELMASSHEVSFSLSDLFIDRHYYQFLRIVSLLQRNLVWVL</sequence>
<reference evidence="1 2" key="1">
    <citation type="submission" date="2017-09" db="EMBL/GenBank/DDBJ databases">
        <authorList>
            <consortium name="International Durum Wheat Genome Sequencing Consortium (IDWGSC)"/>
            <person name="Milanesi L."/>
        </authorList>
    </citation>
    <scope>NUCLEOTIDE SEQUENCE [LARGE SCALE GENOMIC DNA]</scope>
    <source>
        <strain evidence="2">cv. Svevo</strain>
    </source>
</reference>
<dbReference type="Proteomes" id="UP000324705">
    <property type="component" value="Chromosome 1A"/>
</dbReference>
<protein>
    <submittedName>
        <fullName evidence="1">Uncharacterized protein</fullName>
    </submittedName>
</protein>
<evidence type="ECO:0000313" key="1">
    <source>
        <dbReference type="EMBL" id="VAH02945.1"/>
    </source>
</evidence>
<dbReference type="AlphaFoldDB" id="A0A9R0Q102"/>
<organism evidence="1 2">
    <name type="scientific">Triticum turgidum subsp. durum</name>
    <name type="common">Durum wheat</name>
    <name type="synonym">Triticum durum</name>
    <dbReference type="NCBI Taxonomy" id="4567"/>
    <lineage>
        <taxon>Eukaryota</taxon>
        <taxon>Viridiplantae</taxon>
        <taxon>Streptophyta</taxon>
        <taxon>Embryophyta</taxon>
        <taxon>Tracheophyta</taxon>
        <taxon>Spermatophyta</taxon>
        <taxon>Magnoliopsida</taxon>
        <taxon>Liliopsida</taxon>
        <taxon>Poales</taxon>
        <taxon>Poaceae</taxon>
        <taxon>BOP clade</taxon>
        <taxon>Pooideae</taxon>
        <taxon>Triticodae</taxon>
        <taxon>Triticeae</taxon>
        <taxon>Triticinae</taxon>
        <taxon>Triticum</taxon>
    </lineage>
</organism>
<keyword evidence="2" id="KW-1185">Reference proteome</keyword>
<gene>
    <name evidence="1" type="ORF">TRITD_1Av1G049940</name>
</gene>
<name>A0A9R0Q102_TRITD</name>
<dbReference type="EMBL" id="LT934111">
    <property type="protein sequence ID" value="VAH02945.1"/>
    <property type="molecule type" value="Genomic_DNA"/>
</dbReference>
<proteinExistence type="predicted"/>
<dbReference type="Gramene" id="TRITD1Av1G049940.1">
    <property type="protein sequence ID" value="TRITD1Av1G049940.1"/>
    <property type="gene ID" value="TRITD1Av1G049940"/>
</dbReference>
<evidence type="ECO:0000313" key="2">
    <source>
        <dbReference type="Proteomes" id="UP000324705"/>
    </source>
</evidence>